<accession>A0A078MPV5</accession>
<dbReference type="PANTHER" id="PTHR38011">
    <property type="entry name" value="DIHYDROFOLATE REDUCTASE FAMILY PROTEIN (AFU_ORTHOLOGUE AFUA_8G06820)"/>
    <property type="match status" value="1"/>
</dbReference>
<dbReference type="GO" id="GO:0008703">
    <property type="term" value="F:5-amino-6-(5-phosphoribosylamino)uracil reductase activity"/>
    <property type="evidence" value="ECO:0007669"/>
    <property type="project" value="InterPro"/>
</dbReference>
<dbReference type="EMBL" id="LN483071">
    <property type="protein sequence ID" value="CEA09258.1"/>
    <property type="molecule type" value="Genomic_DNA"/>
</dbReference>
<name>A0A078MPV5_9MICC</name>
<dbReference type="GO" id="GO:0009231">
    <property type="term" value="P:riboflavin biosynthetic process"/>
    <property type="evidence" value="ECO:0007669"/>
    <property type="project" value="InterPro"/>
</dbReference>
<dbReference type="SUPFAM" id="SSF53597">
    <property type="entry name" value="Dihydrofolate reductase-like"/>
    <property type="match status" value="1"/>
</dbReference>
<reference evidence="2" key="1">
    <citation type="submission" date="2014-07" db="EMBL/GenBank/DDBJ databases">
        <authorList>
            <person name="Urmite Genomes Urmite Genomes"/>
        </authorList>
    </citation>
    <scope>NUCLEOTIDE SEQUENCE</scope>
    <source>
        <strain evidence="2">11W110_air</strain>
    </source>
</reference>
<organism evidence="2">
    <name type="scientific">Arthrobacter saudimassiliensis</name>
    <dbReference type="NCBI Taxonomy" id="1461584"/>
    <lineage>
        <taxon>Bacteria</taxon>
        <taxon>Bacillati</taxon>
        <taxon>Actinomycetota</taxon>
        <taxon>Actinomycetes</taxon>
        <taxon>Micrococcales</taxon>
        <taxon>Micrococcaceae</taxon>
        <taxon>Arthrobacter</taxon>
    </lineage>
</organism>
<dbReference type="InterPro" id="IPR002734">
    <property type="entry name" value="RibDG_C"/>
</dbReference>
<dbReference type="PATRIC" id="fig|1461584.3.peg.2598"/>
<protein>
    <recommendedName>
        <fullName evidence="1">Bacterial bifunctional deaminase-reductase C-terminal domain-containing protein</fullName>
    </recommendedName>
</protein>
<gene>
    <name evidence="2" type="ORF">BN1051_02625</name>
</gene>
<feature type="domain" description="Bacterial bifunctional deaminase-reductase C-terminal" evidence="1">
    <location>
        <begin position="2"/>
        <end position="169"/>
    </location>
</feature>
<dbReference type="Pfam" id="PF01872">
    <property type="entry name" value="RibD_C"/>
    <property type="match status" value="1"/>
</dbReference>
<evidence type="ECO:0000313" key="2">
    <source>
        <dbReference type="EMBL" id="CEA09258.1"/>
    </source>
</evidence>
<dbReference type="PANTHER" id="PTHR38011:SF11">
    <property type="entry name" value="2,5-DIAMINO-6-RIBOSYLAMINO-4(3H)-PYRIMIDINONE 5'-PHOSPHATE REDUCTASE"/>
    <property type="match status" value="1"/>
</dbReference>
<dbReference type="AlphaFoldDB" id="A0A078MPV5"/>
<evidence type="ECO:0000259" key="1">
    <source>
        <dbReference type="Pfam" id="PF01872"/>
    </source>
</evidence>
<dbReference type="InterPro" id="IPR024072">
    <property type="entry name" value="DHFR-like_dom_sf"/>
</dbReference>
<dbReference type="Gene3D" id="3.40.430.10">
    <property type="entry name" value="Dihydrofolate Reductase, subunit A"/>
    <property type="match status" value="1"/>
</dbReference>
<proteinExistence type="predicted"/>
<dbReference type="InterPro" id="IPR050765">
    <property type="entry name" value="Riboflavin_Biosynth_HTPR"/>
</dbReference>
<sequence>MPKTIYYVACSLDGFIATEDDSLDWLLSFGFDAFQQEYDRFLSGVGALVMGSGTYEWIRREEPDTWAYGSLPCWVMTSRPLDPPPGAPVRSAAGDVRDIARAARDAAQGGNVWVVGGGNVAAQFQEAGLLDELRITYMPVALGSGRRLLPVAGPTDRFTLAATTAFDGGAVELRYTRADR</sequence>